<keyword evidence="3" id="KW-1185">Reference proteome</keyword>
<dbReference type="AlphaFoldDB" id="A0A1S8AAV0"/>
<dbReference type="EMBL" id="DF977537">
    <property type="protein sequence ID" value="GAW27234.1"/>
    <property type="molecule type" value="Genomic_DNA"/>
</dbReference>
<evidence type="ECO:0000256" key="1">
    <source>
        <dbReference type="SAM" id="MobiDB-lite"/>
    </source>
</evidence>
<dbReference type="Proteomes" id="UP000054516">
    <property type="component" value="Unassembled WGS sequence"/>
</dbReference>
<reference evidence="2" key="1">
    <citation type="submission" date="2016-03" db="EMBL/GenBank/DDBJ databases">
        <title>Draft genome sequence of Rosellinia necatrix.</title>
        <authorList>
            <person name="Kanematsu S."/>
        </authorList>
    </citation>
    <scope>NUCLEOTIDE SEQUENCE [LARGE SCALE GENOMIC DNA]</scope>
    <source>
        <strain evidence="2">W97</strain>
    </source>
</reference>
<feature type="region of interest" description="Disordered" evidence="1">
    <location>
        <begin position="99"/>
        <end position="118"/>
    </location>
</feature>
<protein>
    <submittedName>
        <fullName evidence="2">Uncharacterized protein</fullName>
    </submittedName>
</protein>
<proteinExistence type="predicted"/>
<sequence length="118" mass="13134">MEQDFEDAGGLIDLIVACERELRFMVENNAPKGDISAVARLIASKAQRLSDLRNNLLNGSLFDGDGNDDVNSNRGNKTPFFTIPELRFVSWMEASSLESPPTEHVTIQIPRSQPMPEE</sequence>
<evidence type="ECO:0000313" key="2">
    <source>
        <dbReference type="EMBL" id="GAW27234.1"/>
    </source>
</evidence>
<name>A0A1S8AAV0_ROSNE</name>
<organism evidence="2">
    <name type="scientific">Rosellinia necatrix</name>
    <name type="common">White root-rot fungus</name>
    <dbReference type="NCBI Taxonomy" id="77044"/>
    <lineage>
        <taxon>Eukaryota</taxon>
        <taxon>Fungi</taxon>
        <taxon>Dikarya</taxon>
        <taxon>Ascomycota</taxon>
        <taxon>Pezizomycotina</taxon>
        <taxon>Sordariomycetes</taxon>
        <taxon>Xylariomycetidae</taxon>
        <taxon>Xylariales</taxon>
        <taxon>Xylariaceae</taxon>
        <taxon>Rosellinia</taxon>
    </lineage>
</organism>
<accession>A0A1S8AAV0</accession>
<evidence type="ECO:0000313" key="3">
    <source>
        <dbReference type="Proteomes" id="UP000054516"/>
    </source>
</evidence>
<gene>
    <name evidence="2" type="ORF">SAMD00023353_9200020</name>
</gene>